<dbReference type="InterPro" id="IPR043198">
    <property type="entry name" value="Cyclin/Ssn8"/>
</dbReference>
<dbReference type="AlphaFoldDB" id="A0A1I7UF16"/>
<evidence type="ECO:0000256" key="1">
    <source>
        <dbReference type="ARBA" id="ARBA00023127"/>
    </source>
</evidence>
<sequence>MSSLTSNEQFATNPRVSWTPPIPSEKWIRTREQLLRDSPSRHDGFTYDQESFLLENGTDFLRHVFEELMEESEFTKEVDSIGCSILMSTSVGYFHRFFCRYSIGRFSVFEAAACCLVFSCTTKNVNVPIETVMRIVMAQQVPPIPPTENTVEVQEQKLMRLNLCLSEALGTELTVTIPHVHIVKWWEETQKQDLKPKEKQLFKEIADVAWFLATEIWLTTNWSVRFQSTVVARFCIIMSARVHNVADFFAFPLEKQQIWSTMFNENTTEKNFEPLFDEIYKDPKYVIETVKECLHETFVTARFKYVPAKKEQQLHNGSKDVEASITLDKDPISIPDSPLYGSIEDVLPIADMDVEVQIHQPNYATEAVEKKRKGFQSKVRLFVVTADNISCHDCEWSTSSEKLWRQLTDDIAGHLSESHRVKKFTLDALRFITTEDSVYTAQKVVTNFKKHQPQIDFKKCLAKNVFRVSLKDSNEEARNPMDINGNRAATSMLDIESG</sequence>
<accession>A0A1I7UF16</accession>
<keyword evidence="1" id="KW-0195">Cyclin</keyword>
<protein>
    <submittedName>
        <fullName evidence="3">CYCLIN domain-containing protein</fullName>
    </submittedName>
</protein>
<dbReference type="STRING" id="1561998.A0A1I7UF16"/>
<dbReference type="Proteomes" id="UP000095282">
    <property type="component" value="Unplaced"/>
</dbReference>
<organism evidence="2 3">
    <name type="scientific">Caenorhabditis tropicalis</name>
    <dbReference type="NCBI Taxonomy" id="1561998"/>
    <lineage>
        <taxon>Eukaryota</taxon>
        <taxon>Metazoa</taxon>
        <taxon>Ecdysozoa</taxon>
        <taxon>Nematoda</taxon>
        <taxon>Chromadorea</taxon>
        <taxon>Rhabditida</taxon>
        <taxon>Rhabditina</taxon>
        <taxon>Rhabditomorpha</taxon>
        <taxon>Rhabditoidea</taxon>
        <taxon>Rhabditidae</taxon>
        <taxon>Peloderinae</taxon>
        <taxon>Caenorhabditis</taxon>
    </lineage>
</organism>
<evidence type="ECO:0000313" key="3">
    <source>
        <dbReference type="WBParaSite" id="Csp11.Scaffold629.g8664.t1"/>
    </source>
</evidence>
<dbReference type="Gene3D" id="1.10.472.10">
    <property type="entry name" value="Cyclin-like"/>
    <property type="match status" value="2"/>
</dbReference>
<evidence type="ECO:0000313" key="2">
    <source>
        <dbReference type="Proteomes" id="UP000095282"/>
    </source>
</evidence>
<name>A0A1I7UF16_9PELO</name>
<dbReference type="SUPFAM" id="SSF47954">
    <property type="entry name" value="Cyclin-like"/>
    <property type="match status" value="2"/>
</dbReference>
<dbReference type="PANTHER" id="PTHR10026">
    <property type="entry name" value="CYCLIN"/>
    <property type="match status" value="1"/>
</dbReference>
<dbReference type="WBParaSite" id="Csp11.Scaffold629.g8664.t1">
    <property type="protein sequence ID" value="Csp11.Scaffold629.g8664.t1"/>
    <property type="gene ID" value="Csp11.Scaffold629.g8664"/>
</dbReference>
<keyword evidence="2" id="KW-1185">Reference proteome</keyword>
<dbReference type="InterPro" id="IPR036915">
    <property type="entry name" value="Cyclin-like_sf"/>
</dbReference>
<proteinExistence type="predicted"/>
<dbReference type="GO" id="GO:0016538">
    <property type="term" value="F:cyclin-dependent protein serine/threonine kinase regulator activity"/>
    <property type="evidence" value="ECO:0007669"/>
    <property type="project" value="InterPro"/>
</dbReference>
<dbReference type="GO" id="GO:0006357">
    <property type="term" value="P:regulation of transcription by RNA polymerase II"/>
    <property type="evidence" value="ECO:0007669"/>
    <property type="project" value="InterPro"/>
</dbReference>
<reference evidence="3" key="1">
    <citation type="submission" date="2016-11" db="UniProtKB">
        <authorList>
            <consortium name="WormBaseParasite"/>
        </authorList>
    </citation>
    <scope>IDENTIFICATION</scope>
</reference>
<dbReference type="Pfam" id="PF21797">
    <property type="entry name" value="CycT2-like_C"/>
    <property type="match status" value="1"/>
</dbReference>
<dbReference type="eggNOG" id="KOG0834">
    <property type="taxonomic scope" value="Eukaryota"/>
</dbReference>